<evidence type="ECO:0000256" key="3">
    <source>
        <dbReference type="SAM" id="SignalP"/>
    </source>
</evidence>
<evidence type="ECO:0000256" key="1">
    <source>
        <dbReference type="SAM" id="MobiDB-lite"/>
    </source>
</evidence>
<protein>
    <submittedName>
        <fullName evidence="4">SCO2322 family protein</fullName>
    </submittedName>
</protein>
<reference evidence="4 5" key="1">
    <citation type="submission" date="2024-06" db="EMBL/GenBank/DDBJ databases">
        <title>The Natural Products Discovery Center: Release of the First 8490 Sequenced Strains for Exploring Actinobacteria Biosynthetic Diversity.</title>
        <authorList>
            <person name="Kalkreuter E."/>
            <person name="Kautsar S.A."/>
            <person name="Yang D."/>
            <person name="Bader C.D."/>
            <person name="Teijaro C.N."/>
            <person name="Fluegel L."/>
            <person name="Davis C.M."/>
            <person name="Simpson J.R."/>
            <person name="Lauterbach L."/>
            <person name="Steele A.D."/>
            <person name="Gui C."/>
            <person name="Meng S."/>
            <person name="Li G."/>
            <person name="Viehrig K."/>
            <person name="Ye F."/>
            <person name="Su P."/>
            <person name="Kiefer A.F."/>
            <person name="Nichols A."/>
            <person name="Cepeda A.J."/>
            <person name="Yan W."/>
            <person name="Fan B."/>
            <person name="Jiang Y."/>
            <person name="Adhikari A."/>
            <person name="Zheng C.-J."/>
            <person name="Schuster L."/>
            <person name="Cowan T.M."/>
            <person name="Smanski M.J."/>
            <person name="Chevrette M.G."/>
            <person name="De Carvalho L.P.S."/>
            <person name="Shen B."/>
        </authorList>
    </citation>
    <scope>NUCLEOTIDE SEQUENCE [LARGE SCALE GENOMIC DNA]</scope>
    <source>
        <strain evidence="4 5">NPDC048117</strain>
    </source>
</reference>
<keyword evidence="5" id="KW-1185">Reference proteome</keyword>
<organism evidence="4 5">
    <name type="scientific">Streptomyces chilikensis</name>
    <dbReference type="NCBI Taxonomy" id="1194079"/>
    <lineage>
        <taxon>Bacteria</taxon>
        <taxon>Bacillati</taxon>
        <taxon>Actinomycetota</taxon>
        <taxon>Actinomycetes</taxon>
        <taxon>Kitasatosporales</taxon>
        <taxon>Streptomycetaceae</taxon>
        <taxon>Streptomyces</taxon>
    </lineage>
</organism>
<evidence type="ECO:0000313" key="5">
    <source>
        <dbReference type="Proteomes" id="UP001551584"/>
    </source>
</evidence>
<keyword evidence="2" id="KW-0812">Transmembrane</keyword>
<feature type="transmembrane region" description="Helical" evidence="2">
    <location>
        <begin position="208"/>
        <end position="226"/>
    </location>
</feature>
<evidence type="ECO:0000313" key="4">
    <source>
        <dbReference type="EMBL" id="MEU9580826.1"/>
    </source>
</evidence>
<sequence>MNRLRALVLAVLAPLTASLLLQGAGTAQAAGYRYWSYWELDGRQWVYATQGPASLRPEDGAVQGFRFSVSENSADAATPRATEPFAEICGGTPERDGRKRIALVVDFGTARDAPEGETPPKARAFCASVAEDASAADALAAVAAPLRYDSSALLCAVEGYPRTGCGEQVSAPDPSGGSSGGDASGDGAPAADAAAEGSAGDVSAGPSLGLWAGAGAVLLLGGAAVWQARRRRG</sequence>
<dbReference type="NCBIfam" id="NF040672">
    <property type="entry name" value="SCO2322_fam"/>
    <property type="match status" value="1"/>
</dbReference>
<name>A0ABV3EXE4_9ACTN</name>
<feature type="region of interest" description="Disordered" evidence="1">
    <location>
        <begin position="164"/>
        <end position="202"/>
    </location>
</feature>
<dbReference type="NCBIfam" id="NF040681">
    <property type="entry name" value="GPS-CTERM"/>
    <property type="match status" value="1"/>
</dbReference>
<keyword evidence="2" id="KW-0472">Membrane</keyword>
<comment type="caution">
    <text evidence="4">The sequence shown here is derived from an EMBL/GenBank/DDBJ whole genome shotgun (WGS) entry which is preliminary data.</text>
</comment>
<keyword evidence="3" id="KW-0732">Signal</keyword>
<gene>
    <name evidence="4" type="ORF">AB0D95_26755</name>
</gene>
<dbReference type="Proteomes" id="UP001551584">
    <property type="component" value="Unassembled WGS sequence"/>
</dbReference>
<evidence type="ECO:0000256" key="2">
    <source>
        <dbReference type="SAM" id="Phobius"/>
    </source>
</evidence>
<keyword evidence="2" id="KW-1133">Transmembrane helix</keyword>
<feature type="chain" id="PRO_5046908233" evidence="3">
    <location>
        <begin position="30"/>
        <end position="233"/>
    </location>
</feature>
<feature type="compositionally biased region" description="Low complexity" evidence="1">
    <location>
        <begin position="185"/>
        <end position="202"/>
    </location>
</feature>
<dbReference type="EMBL" id="JBEZNA010000088">
    <property type="protein sequence ID" value="MEU9580826.1"/>
    <property type="molecule type" value="Genomic_DNA"/>
</dbReference>
<dbReference type="RefSeq" id="WP_359276897.1">
    <property type="nucleotide sequence ID" value="NZ_JBEZNA010000088.1"/>
</dbReference>
<proteinExistence type="predicted"/>
<dbReference type="InterPro" id="IPR047703">
    <property type="entry name" value="SCO2322-like"/>
</dbReference>
<dbReference type="InterPro" id="IPR047704">
    <property type="entry name" value="GPS-CTERM"/>
</dbReference>
<accession>A0ABV3EXE4</accession>
<feature type="signal peptide" evidence="3">
    <location>
        <begin position="1"/>
        <end position="29"/>
    </location>
</feature>